<dbReference type="InterPro" id="IPR006121">
    <property type="entry name" value="HMA_dom"/>
</dbReference>
<dbReference type="Pfam" id="PF00403">
    <property type="entry name" value="HMA"/>
    <property type="match status" value="1"/>
</dbReference>
<dbReference type="Gene3D" id="3.30.70.100">
    <property type="match status" value="1"/>
</dbReference>
<dbReference type="InterPro" id="IPR036163">
    <property type="entry name" value="HMA_dom_sf"/>
</dbReference>
<dbReference type="PROSITE" id="PS50846">
    <property type="entry name" value="HMA_2"/>
    <property type="match status" value="1"/>
</dbReference>
<protein>
    <submittedName>
        <fullName evidence="3">Heavy-metal-associated domain-containing protein</fullName>
    </submittedName>
</protein>
<dbReference type="RefSeq" id="WP_268045839.1">
    <property type="nucleotide sequence ID" value="NZ_CP104064.1"/>
</dbReference>
<gene>
    <name evidence="3" type="ORF">NZD86_07255</name>
</gene>
<name>A0ABY6Z6N6_9BACL</name>
<evidence type="ECO:0000313" key="3">
    <source>
        <dbReference type="EMBL" id="WAH38272.1"/>
    </source>
</evidence>
<dbReference type="EMBL" id="CP104064">
    <property type="protein sequence ID" value="WAH38272.1"/>
    <property type="molecule type" value="Genomic_DNA"/>
</dbReference>
<dbReference type="InterPro" id="IPR017969">
    <property type="entry name" value="Heavy-metal-associated_CS"/>
</dbReference>
<feature type="domain" description="HMA" evidence="2">
    <location>
        <begin position="5"/>
        <end position="71"/>
    </location>
</feature>
<dbReference type="SUPFAM" id="SSF55008">
    <property type="entry name" value="HMA, heavy metal-associated domain"/>
    <property type="match status" value="1"/>
</dbReference>
<evidence type="ECO:0000256" key="1">
    <source>
        <dbReference type="ARBA" id="ARBA00022723"/>
    </source>
</evidence>
<dbReference type="Proteomes" id="UP001164803">
    <property type="component" value="Chromosome"/>
</dbReference>
<organism evidence="3 4">
    <name type="scientific">Alicyclobacillus dauci</name>
    <dbReference type="NCBI Taxonomy" id="1475485"/>
    <lineage>
        <taxon>Bacteria</taxon>
        <taxon>Bacillati</taxon>
        <taxon>Bacillota</taxon>
        <taxon>Bacilli</taxon>
        <taxon>Bacillales</taxon>
        <taxon>Alicyclobacillaceae</taxon>
        <taxon>Alicyclobacillus</taxon>
    </lineage>
</organism>
<dbReference type="CDD" id="cd00371">
    <property type="entry name" value="HMA"/>
    <property type="match status" value="1"/>
</dbReference>
<reference evidence="3" key="1">
    <citation type="submission" date="2022-08" db="EMBL/GenBank/DDBJ databases">
        <title>Alicyclobacillus dauci DSM2870, complete genome.</title>
        <authorList>
            <person name="Wang Q."/>
            <person name="Cai R."/>
            <person name="Wang Z."/>
        </authorList>
    </citation>
    <scope>NUCLEOTIDE SEQUENCE</scope>
    <source>
        <strain evidence="3">DSM 28700</strain>
    </source>
</reference>
<sequence length="71" mass="7703">MTTMTISTITLEGVTCANCANSVSNALHSVQGVENFDVDLFDQITTITYDDDQTSSSIIRSTIEQSNCDVH</sequence>
<keyword evidence="4" id="KW-1185">Reference proteome</keyword>
<evidence type="ECO:0000259" key="2">
    <source>
        <dbReference type="PROSITE" id="PS50846"/>
    </source>
</evidence>
<dbReference type="PROSITE" id="PS01047">
    <property type="entry name" value="HMA_1"/>
    <property type="match status" value="1"/>
</dbReference>
<keyword evidence="1" id="KW-0479">Metal-binding</keyword>
<evidence type="ECO:0000313" key="4">
    <source>
        <dbReference type="Proteomes" id="UP001164803"/>
    </source>
</evidence>
<accession>A0ABY6Z6N6</accession>
<proteinExistence type="predicted"/>